<keyword evidence="2" id="KW-1185">Reference proteome</keyword>
<proteinExistence type="predicted"/>
<sequence>MARRAVLSLTSRFCLPEQGMTTLDYLSSGSAVVVRDTLNGLQGSSLSIVTCQHVACPWLFPHYFTATWDWLQFVNENHVRYSLQLLALNSESATPAILLDLPLASQLHTHESKDLALLTLADPSGLERWQWAEKAFGVRALGLETAPCAQGDKVVFTGHTRKDDEGYQLPKTVGGHFVGRSNGGQAFASSDEVLEEGMCGGAVIRASTDECVGIVEGIVPVSVGNEEAPPRQDREAHATWQMRQALAGYVAFIPSSNVKELIDRPSNLLVTGMDVPSHLC</sequence>
<protein>
    <submittedName>
        <fullName evidence="1">Uncharacterized protein</fullName>
    </submittedName>
</protein>
<accession>A0ACC0VWG7</accession>
<reference evidence="1 2" key="1">
    <citation type="journal article" date="2022" name="bioRxiv">
        <title>The genome of the oomycete Peronosclerospora sorghi, a cosmopolitan pathogen of maize and sorghum, is inflated with dispersed pseudogenes.</title>
        <authorList>
            <person name="Fletcher K."/>
            <person name="Martin F."/>
            <person name="Isakeit T."/>
            <person name="Cavanaugh K."/>
            <person name="Magill C."/>
            <person name="Michelmore R."/>
        </authorList>
    </citation>
    <scope>NUCLEOTIDE SEQUENCE [LARGE SCALE GENOMIC DNA]</scope>
    <source>
        <strain evidence="1">P6</strain>
    </source>
</reference>
<organism evidence="1 2">
    <name type="scientific">Peronosclerospora sorghi</name>
    <dbReference type="NCBI Taxonomy" id="230839"/>
    <lineage>
        <taxon>Eukaryota</taxon>
        <taxon>Sar</taxon>
        <taxon>Stramenopiles</taxon>
        <taxon>Oomycota</taxon>
        <taxon>Peronosporomycetes</taxon>
        <taxon>Peronosporales</taxon>
        <taxon>Peronosporaceae</taxon>
        <taxon>Peronosclerospora</taxon>
    </lineage>
</organism>
<dbReference type="Proteomes" id="UP001163321">
    <property type="component" value="Chromosome 6"/>
</dbReference>
<name>A0ACC0VWG7_9STRA</name>
<dbReference type="EMBL" id="CM047585">
    <property type="protein sequence ID" value="KAI9910915.1"/>
    <property type="molecule type" value="Genomic_DNA"/>
</dbReference>
<evidence type="ECO:0000313" key="2">
    <source>
        <dbReference type="Proteomes" id="UP001163321"/>
    </source>
</evidence>
<comment type="caution">
    <text evidence="1">The sequence shown here is derived from an EMBL/GenBank/DDBJ whole genome shotgun (WGS) entry which is preliminary data.</text>
</comment>
<gene>
    <name evidence="1" type="ORF">PsorP6_010736</name>
</gene>
<evidence type="ECO:0000313" key="1">
    <source>
        <dbReference type="EMBL" id="KAI9910915.1"/>
    </source>
</evidence>